<proteinExistence type="predicted"/>
<feature type="domain" description="DUF6440" evidence="1">
    <location>
        <begin position="45"/>
        <end position="86"/>
    </location>
</feature>
<reference evidence="3" key="1">
    <citation type="submission" date="2017-01" db="EMBL/GenBank/DDBJ databases">
        <authorList>
            <person name="Varghese N."/>
            <person name="Submissions S."/>
        </authorList>
    </citation>
    <scope>NUCLEOTIDE SEQUENCE [LARGE SCALE GENOMIC DNA]</scope>
    <source>
        <strain evidence="3">DSM 45196</strain>
    </source>
</reference>
<evidence type="ECO:0000259" key="1">
    <source>
        <dbReference type="Pfam" id="PF20037"/>
    </source>
</evidence>
<dbReference type="Pfam" id="PF20037">
    <property type="entry name" value="DUF6440"/>
    <property type="match status" value="1"/>
</dbReference>
<dbReference type="InterPro" id="IPR045515">
    <property type="entry name" value="DUF6440"/>
</dbReference>
<evidence type="ECO:0000313" key="2">
    <source>
        <dbReference type="EMBL" id="SIS74276.1"/>
    </source>
</evidence>
<name>A0A1N7LKD1_9BACL</name>
<gene>
    <name evidence="2" type="ORF">SAMN05421790_104225</name>
</gene>
<dbReference type="RefSeq" id="WP_234992577.1">
    <property type="nucleotide sequence ID" value="NZ_CP048103.1"/>
</dbReference>
<keyword evidence="3" id="KW-1185">Reference proteome</keyword>
<dbReference type="AlphaFoldDB" id="A0A1N7LKD1"/>
<accession>A0A1N7LKD1</accession>
<dbReference type="Proteomes" id="UP000186795">
    <property type="component" value="Unassembled WGS sequence"/>
</dbReference>
<evidence type="ECO:0000313" key="3">
    <source>
        <dbReference type="Proteomes" id="UP000186795"/>
    </source>
</evidence>
<dbReference type="EMBL" id="FTOD01000004">
    <property type="protein sequence ID" value="SIS74276.1"/>
    <property type="molecule type" value="Genomic_DNA"/>
</dbReference>
<dbReference type="PROSITE" id="PS51257">
    <property type="entry name" value="PROKAR_LIPOPROTEIN"/>
    <property type="match status" value="1"/>
</dbReference>
<organism evidence="2 3">
    <name type="scientific">Kroppenstedtia eburnea</name>
    <dbReference type="NCBI Taxonomy" id="714067"/>
    <lineage>
        <taxon>Bacteria</taxon>
        <taxon>Bacillati</taxon>
        <taxon>Bacillota</taxon>
        <taxon>Bacilli</taxon>
        <taxon>Bacillales</taxon>
        <taxon>Thermoactinomycetaceae</taxon>
        <taxon>Kroppenstedtia</taxon>
    </lineage>
</organism>
<sequence>MWQKVAVVWVGLVLFLTGCIPGDFFDFPCGLENCGDEKGARFVPEVKVEEDFGFYFNVYTDRDTGCKYLTTDVGVTPLMTEEGKPDCDPKRIQKY</sequence>
<protein>
    <recommendedName>
        <fullName evidence="1">DUF6440 domain-containing protein</fullName>
    </recommendedName>
</protein>